<organism evidence="2 3">
    <name type="scientific">Chthoniobacter flavus Ellin428</name>
    <dbReference type="NCBI Taxonomy" id="497964"/>
    <lineage>
        <taxon>Bacteria</taxon>
        <taxon>Pseudomonadati</taxon>
        <taxon>Verrucomicrobiota</taxon>
        <taxon>Spartobacteria</taxon>
        <taxon>Chthoniobacterales</taxon>
        <taxon>Chthoniobacteraceae</taxon>
        <taxon>Chthoniobacter</taxon>
    </lineage>
</organism>
<evidence type="ECO:0000313" key="3">
    <source>
        <dbReference type="Proteomes" id="UP000005824"/>
    </source>
</evidence>
<keyword evidence="1" id="KW-0812">Transmembrane</keyword>
<keyword evidence="1" id="KW-0472">Membrane</keyword>
<evidence type="ECO:0000256" key="1">
    <source>
        <dbReference type="SAM" id="Phobius"/>
    </source>
</evidence>
<dbReference type="Proteomes" id="UP000005824">
    <property type="component" value="Unassembled WGS sequence"/>
</dbReference>
<reference evidence="2 3" key="1">
    <citation type="journal article" date="2011" name="J. Bacteriol.">
        <title>Genome sequence of Chthoniobacter flavus Ellin428, an aerobic heterotrophic soil bacterium.</title>
        <authorList>
            <person name="Kant R."/>
            <person name="van Passel M.W."/>
            <person name="Palva A."/>
            <person name="Lucas S."/>
            <person name="Lapidus A."/>
            <person name="Glavina Del Rio T."/>
            <person name="Dalin E."/>
            <person name="Tice H."/>
            <person name="Bruce D."/>
            <person name="Goodwin L."/>
            <person name="Pitluck S."/>
            <person name="Larimer F.W."/>
            <person name="Land M.L."/>
            <person name="Hauser L."/>
            <person name="Sangwan P."/>
            <person name="de Vos W.M."/>
            <person name="Janssen P.H."/>
            <person name="Smidt H."/>
        </authorList>
    </citation>
    <scope>NUCLEOTIDE SEQUENCE [LARGE SCALE GENOMIC DNA]</scope>
    <source>
        <strain evidence="2 3">Ellin428</strain>
    </source>
</reference>
<comment type="caution">
    <text evidence="2">The sequence shown here is derived from an EMBL/GenBank/DDBJ whole genome shotgun (WGS) entry which is preliminary data.</text>
</comment>
<name>B4D1D6_9BACT</name>
<proteinExistence type="predicted"/>
<evidence type="ECO:0000313" key="2">
    <source>
        <dbReference type="EMBL" id="EDY19548.1"/>
    </source>
</evidence>
<dbReference type="InParanoid" id="B4D1D6"/>
<dbReference type="STRING" id="497964.CfE428DRAFT_2724"/>
<gene>
    <name evidence="2" type="ORF">CfE428DRAFT_2724</name>
</gene>
<keyword evidence="1" id="KW-1133">Transmembrane helix</keyword>
<dbReference type="RefSeq" id="WP_006980049.1">
    <property type="nucleotide sequence ID" value="NZ_ABVL01000007.1"/>
</dbReference>
<dbReference type="EMBL" id="ABVL01000007">
    <property type="protein sequence ID" value="EDY19548.1"/>
    <property type="molecule type" value="Genomic_DNA"/>
</dbReference>
<protein>
    <submittedName>
        <fullName evidence="2">Uncharacterized protein</fullName>
    </submittedName>
</protein>
<dbReference type="AlphaFoldDB" id="B4D1D6"/>
<feature type="transmembrane region" description="Helical" evidence="1">
    <location>
        <begin position="37"/>
        <end position="58"/>
    </location>
</feature>
<keyword evidence="3" id="KW-1185">Reference proteome</keyword>
<accession>B4D1D6</accession>
<sequence length="82" mass="8791">MKETEPKDATPEQLIQMLDAEMAAHRSQRQKVGRNRATVLVAGVLFIVCAAGAALLVLEQMLTDMRPNGRMPASGMTPAAGK</sequence>